<reference evidence="15" key="1">
    <citation type="submission" date="2020-03" db="EMBL/GenBank/DDBJ databases">
        <title>Studies in the Genomics of Life Span.</title>
        <authorList>
            <person name="Glass D."/>
        </authorList>
    </citation>
    <scope>NUCLEOTIDE SEQUENCE</scope>
    <source>
        <strain evidence="15">SUZIE</strain>
        <tissue evidence="15">Muscle</tissue>
    </source>
</reference>
<comment type="subcellular location">
    <subcellularLocation>
        <location evidence="2">Nucleus</location>
    </subcellularLocation>
</comment>
<keyword evidence="10" id="KW-0865">Zymogen</keyword>
<evidence type="ECO:0000256" key="4">
    <source>
        <dbReference type="ARBA" id="ARBA00022490"/>
    </source>
</evidence>
<keyword evidence="5 13" id="KW-0645">Protease</keyword>
<evidence type="ECO:0000256" key="9">
    <source>
        <dbReference type="ARBA" id="ARBA00022942"/>
    </source>
</evidence>
<dbReference type="Gene3D" id="2.40.10.10">
    <property type="entry name" value="Trypsin-like serine proteases"/>
    <property type="match status" value="2"/>
</dbReference>
<dbReference type="InterPro" id="IPR016050">
    <property type="entry name" value="Proteasome_bsu_CS"/>
</dbReference>
<keyword evidence="8 13" id="KW-0720">Serine protease</keyword>
<proteinExistence type="predicted"/>
<dbReference type="EC" id="3.4.25.1" evidence="3"/>
<dbReference type="FunFam" id="3.60.20.10:FF:000005">
    <property type="entry name" value="Proteasome subunit beta type-2"/>
    <property type="match status" value="1"/>
</dbReference>
<keyword evidence="16" id="KW-1185">Reference proteome</keyword>
<comment type="caution">
    <text evidence="15">The sequence shown here is derived from an EMBL/GenBank/DDBJ whole genome shotgun (WGS) entry which is preliminary data.</text>
</comment>
<dbReference type="InterPro" id="IPR001353">
    <property type="entry name" value="Proteasome_sua/b"/>
</dbReference>
<feature type="domain" description="Peptidase S1" evidence="14">
    <location>
        <begin position="243"/>
        <end position="481"/>
    </location>
</feature>
<dbReference type="Pfam" id="PF00089">
    <property type="entry name" value="Trypsin"/>
    <property type="match status" value="1"/>
</dbReference>
<keyword evidence="12" id="KW-0539">Nucleus</keyword>
<dbReference type="InterPro" id="IPR033116">
    <property type="entry name" value="TRYPSIN_SER"/>
</dbReference>
<dbReference type="Pfam" id="PF00227">
    <property type="entry name" value="Proteasome"/>
    <property type="match status" value="1"/>
</dbReference>
<dbReference type="InterPro" id="IPR029055">
    <property type="entry name" value="Ntn_hydrolases_N"/>
</dbReference>
<evidence type="ECO:0000256" key="13">
    <source>
        <dbReference type="RuleBase" id="RU363034"/>
    </source>
</evidence>
<evidence type="ECO:0000256" key="5">
    <source>
        <dbReference type="ARBA" id="ARBA00022670"/>
    </source>
</evidence>
<dbReference type="PROSITE" id="PS51476">
    <property type="entry name" value="PROTEASOME_BETA_2"/>
    <property type="match status" value="1"/>
</dbReference>
<comment type="catalytic activity">
    <reaction evidence="1">
        <text>Cleavage of peptide bonds with very broad specificity.</text>
        <dbReference type="EC" id="3.4.25.1"/>
    </reaction>
</comment>
<keyword evidence="9 15" id="KW-0647">Proteasome</keyword>
<dbReference type="GO" id="GO:0004298">
    <property type="term" value="F:threonine-type endopeptidase activity"/>
    <property type="evidence" value="ECO:0007669"/>
    <property type="project" value="UniProtKB-KW"/>
</dbReference>
<evidence type="ECO:0000256" key="8">
    <source>
        <dbReference type="ARBA" id="ARBA00022825"/>
    </source>
</evidence>
<dbReference type="InterPro" id="IPR043504">
    <property type="entry name" value="Peptidase_S1_PA_chymotrypsin"/>
</dbReference>
<dbReference type="GO" id="GO:0005839">
    <property type="term" value="C:proteasome core complex"/>
    <property type="evidence" value="ECO:0007669"/>
    <property type="project" value="InterPro"/>
</dbReference>
<keyword evidence="4" id="KW-0963">Cytoplasm</keyword>
<dbReference type="FunFam" id="2.40.10.10:FF:000181">
    <property type="entry name" value="Chymotrypsinogen A"/>
    <property type="match status" value="1"/>
</dbReference>
<evidence type="ECO:0000256" key="7">
    <source>
        <dbReference type="ARBA" id="ARBA00022801"/>
    </source>
</evidence>
<keyword evidence="11" id="KW-1015">Disulfide bond</keyword>
<dbReference type="PROSITE" id="PS00134">
    <property type="entry name" value="TRYPSIN_HIS"/>
    <property type="match status" value="1"/>
</dbReference>
<keyword evidence="7 13" id="KW-0378">Hydrolase</keyword>
<dbReference type="PROSITE" id="PS00135">
    <property type="entry name" value="TRYPSIN_SER"/>
    <property type="match status" value="1"/>
</dbReference>
<evidence type="ECO:0000256" key="11">
    <source>
        <dbReference type="ARBA" id="ARBA00023157"/>
    </source>
</evidence>
<dbReference type="AlphaFoldDB" id="A0AA41NID9"/>
<name>A0AA41NID9_SCICA</name>
<evidence type="ECO:0000256" key="10">
    <source>
        <dbReference type="ARBA" id="ARBA00023145"/>
    </source>
</evidence>
<dbReference type="InterPro" id="IPR023333">
    <property type="entry name" value="Proteasome_suB-type"/>
</dbReference>
<dbReference type="Proteomes" id="UP001166674">
    <property type="component" value="Unassembled WGS sequence"/>
</dbReference>
<keyword evidence="6" id="KW-0888">Threonine protease</keyword>
<evidence type="ECO:0000259" key="14">
    <source>
        <dbReference type="PROSITE" id="PS50240"/>
    </source>
</evidence>
<dbReference type="CDD" id="cd03763">
    <property type="entry name" value="proteasome_beta_type_7"/>
    <property type="match status" value="1"/>
</dbReference>
<dbReference type="PROSITE" id="PS00854">
    <property type="entry name" value="PROTEASOME_BETA_1"/>
    <property type="match status" value="1"/>
</dbReference>
<dbReference type="GO" id="GO:0004252">
    <property type="term" value="F:serine-type endopeptidase activity"/>
    <property type="evidence" value="ECO:0007669"/>
    <property type="project" value="InterPro"/>
</dbReference>
<evidence type="ECO:0000313" key="16">
    <source>
        <dbReference type="Proteomes" id="UP001166674"/>
    </source>
</evidence>
<dbReference type="PANTHER" id="PTHR24250:SF66">
    <property type="entry name" value="CHYMOTRYPSIN-LIKE PROTEASE CTRL-1"/>
    <property type="match status" value="1"/>
</dbReference>
<dbReference type="SUPFAM" id="SSF56235">
    <property type="entry name" value="N-terminal nucleophile aminohydrolases (Ntn hydrolases)"/>
    <property type="match status" value="1"/>
</dbReference>
<dbReference type="Gene3D" id="3.60.20.10">
    <property type="entry name" value="Glutamine Phosphoribosylpyrophosphate, subunit 1, domain 1"/>
    <property type="match status" value="1"/>
</dbReference>
<sequence length="483" mass="51293">MLKPALEPRGGFSFENCQRNASLERVLPGLRVPHARKTGTTIAGLVFRDGVILGADTRATNDSVVADKNCEKIHFIAPKIYCCGAGVAADAEMTTRMAASNMELHALSTGREPRVATVTRVLRQTLFRYRGHVGASLIVGGVDLTGPQLYGVHPHGSYSRLPFTALGSGQDAALAVLEDRFQPNMTLEAAQGLLVEAVTAGILGDLGSGGSVDACVITASGAKLLRTLSSPTEPVKRPDGYRFAPGTTAILTQTVKPLNVELLEETVQAMEDSNGFHFCGGSLISQSWVVTAAHCNVSPGRHFAVLGEYDRSSSTEPVQVLSISKAITHPSWNPTTLNNDLTLLKLASPARYTTYISPVCLASSNEALPEGLTCVTTGWGRLSGVGNVTPARLQQVVLPLVTVNQCRQYWGSRITDSMICAGASGASSCQGDSGGPLVCQKGNMWVLIGVVSWGTNNCDVQAPAMYTRVSKFNTWINQVIAYN</sequence>
<dbReference type="FunFam" id="2.40.10.10:FF:000176">
    <property type="entry name" value="Chymotrypsinogen A"/>
    <property type="match status" value="1"/>
</dbReference>
<evidence type="ECO:0000313" key="15">
    <source>
        <dbReference type="EMBL" id="MBZ3891018.1"/>
    </source>
</evidence>
<dbReference type="InterPro" id="IPR001314">
    <property type="entry name" value="Peptidase_S1A"/>
</dbReference>
<organism evidence="15 16">
    <name type="scientific">Sciurus carolinensis</name>
    <name type="common">Eastern gray squirrel</name>
    <dbReference type="NCBI Taxonomy" id="30640"/>
    <lineage>
        <taxon>Eukaryota</taxon>
        <taxon>Metazoa</taxon>
        <taxon>Chordata</taxon>
        <taxon>Craniata</taxon>
        <taxon>Vertebrata</taxon>
        <taxon>Euteleostomi</taxon>
        <taxon>Mammalia</taxon>
        <taxon>Eutheria</taxon>
        <taxon>Euarchontoglires</taxon>
        <taxon>Glires</taxon>
        <taxon>Rodentia</taxon>
        <taxon>Sciuromorpha</taxon>
        <taxon>Sciuridae</taxon>
        <taxon>Sciurinae</taxon>
        <taxon>Sciurini</taxon>
        <taxon>Sciurus</taxon>
    </lineage>
</organism>
<dbReference type="PROSITE" id="PS50240">
    <property type="entry name" value="TRYPSIN_DOM"/>
    <property type="match status" value="1"/>
</dbReference>
<dbReference type="GO" id="GO:0005634">
    <property type="term" value="C:nucleus"/>
    <property type="evidence" value="ECO:0007669"/>
    <property type="project" value="UniProtKB-SubCell"/>
</dbReference>
<evidence type="ECO:0000256" key="1">
    <source>
        <dbReference type="ARBA" id="ARBA00001198"/>
    </source>
</evidence>
<evidence type="ECO:0000256" key="2">
    <source>
        <dbReference type="ARBA" id="ARBA00004123"/>
    </source>
</evidence>
<accession>A0AA41NID9</accession>
<evidence type="ECO:0000256" key="12">
    <source>
        <dbReference type="ARBA" id="ARBA00023242"/>
    </source>
</evidence>
<evidence type="ECO:0000256" key="3">
    <source>
        <dbReference type="ARBA" id="ARBA00012039"/>
    </source>
</evidence>
<dbReference type="InterPro" id="IPR018114">
    <property type="entry name" value="TRYPSIN_HIS"/>
</dbReference>
<protein>
    <recommendedName>
        <fullName evidence="3">proteasome endopeptidase complex</fullName>
        <ecNumber evidence="3">3.4.25.1</ecNumber>
    </recommendedName>
</protein>
<dbReference type="SUPFAM" id="SSF50494">
    <property type="entry name" value="Trypsin-like serine proteases"/>
    <property type="match status" value="1"/>
</dbReference>
<dbReference type="GO" id="GO:0051603">
    <property type="term" value="P:proteolysis involved in protein catabolic process"/>
    <property type="evidence" value="ECO:0007669"/>
    <property type="project" value="InterPro"/>
</dbReference>
<dbReference type="InterPro" id="IPR009003">
    <property type="entry name" value="Peptidase_S1_PA"/>
</dbReference>
<evidence type="ECO:0000256" key="6">
    <source>
        <dbReference type="ARBA" id="ARBA00022698"/>
    </source>
</evidence>
<dbReference type="Pfam" id="PF12465">
    <property type="entry name" value="Pr_beta_C"/>
    <property type="match status" value="1"/>
</dbReference>
<dbReference type="EMBL" id="JAATJV010444918">
    <property type="protein sequence ID" value="MBZ3891018.1"/>
    <property type="molecule type" value="Genomic_DNA"/>
</dbReference>
<dbReference type="InterPro" id="IPR001254">
    <property type="entry name" value="Trypsin_dom"/>
</dbReference>
<dbReference type="PANTHER" id="PTHR24250">
    <property type="entry name" value="CHYMOTRYPSIN-RELATED"/>
    <property type="match status" value="1"/>
</dbReference>
<gene>
    <name evidence="15" type="ORF">SUZIE_210860</name>
</gene>
<dbReference type="InterPro" id="IPR024689">
    <property type="entry name" value="Proteasome_bsu_C"/>
</dbReference>
<dbReference type="PRINTS" id="PR00722">
    <property type="entry name" value="CHYMOTRYPSIN"/>
</dbReference>
<dbReference type="SMART" id="SM00020">
    <property type="entry name" value="Tryp_SPc"/>
    <property type="match status" value="1"/>
</dbReference>
<dbReference type="CDD" id="cd00190">
    <property type="entry name" value="Tryp_SPc"/>
    <property type="match status" value="1"/>
</dbReference>